<feature type="domain" description="Major facilitator superfamily (MFS) profile" evidence="9">
    <location>
        <begin position="11"/>
        <end position="499"/>
    </location>
</feature>
<feature type="transmembrane region" description="Helical" evidence="8">
    <location>
        <begin position="476"/>
        <end position="495"/>
    </location>
</feature>
<feature type="transmembrane region" description="Helical" evidence="8">
    <location>
        <begin position="301"/>
        <end position="321"/>
    </location>
</feature>
<dbReference type="CDD" id="cd17502">
    <property type="entry name" value="MFS_Azr1_MDR_like"/>
    <property type="match status" value="1"/>
</dbReference>
<dbReference type="AlphaFoldDB" id="A0A927BWF9"/>
<dbReference type="GO" id="GO:0022857">
    <property type="term" value="F:transmembrane transporter activity"/>
    <property type="evidence" value="ECO:0007669"/>
    <property type="project" value="InterPro"/>
</dbReference>
<evidence type="ECO:0000256" key="2">
    <source>
        <dbReference type="ARBA" id="ARBA00022448"/>
    </source>
</evidence>
<evidence type="ECO:0000256" key="7">
    <source>
        <dbReference type="SAM" id="MobiDB-lite"/>
    </source>
</evidence>
<comment type="subcellular location">
    <subcellularLocation>
        <location evidence="1">Cell membrane</location>
        <topology evidence="1">Multi-pass membrane protein</topology>
    </subcellularLocation>
</comment>
<evidence type="ECO:0000259" key="9">
    <source>
        <dbReference type="PROSITE" id="PS50850"/>
    </source>
</evidence>
<dbReference type="SUPFAM" id="SSF103473">
    <property type="entry name" value="MFS general substrate transporter"/>
    <property type="match status" value="1"/>
</dbReference>
<feature type="transmembrane region" description="Helical" evidence="8">
    <location>
        <begin position="46"/>
        <end position="64"/>
    </location>
</feature>
<dbReference type="InterPro" id="IPR004638">
    <property type="entry name" value="EmrB-like"/>
</dbReference>
<dbReference type="Gene3D" id="1.20.1250.20">
    <property type="entry name" value="MFS general substrate transporter like domains"/>
    <property type="match status" value="1"/>
</dbReference>
<dbReference type="PROSITE" id="PS50850">
    <property type="entry name" value="MFS"/>
    <property type="match status" value="1"/>
</dbReference>
<evidence type="ECO:0000256" key="5">
    <source>
        <dbReference type="ARBA" id="ARBA00022989"/>
    </source>
</evidence>
<keyword evidence="11" id="KW-1185">Reference proteome</keyword>
<feature type="transmembrane region" description="Helical" evidence="8">
    <location>
        <begin position="101"/>
        <end position="123"/>
    </location>
</feature>
<dbReference type="EMBL" id="JACXIZ010000028">
    <property type="protein sequence ID" value="MBD2846895.1"/>
    <property type="molecule type" value="Genomic_DNA"/>
</dbReference>
<feature type="transmembrane region" description="Helical" evidence="8">
    <location>
        <begin position="396"/>
        <end position="413"/>
    </location>
</feature>
<keyword evidence="3" id="KW-1003">Cell membrane</keyword>
<dbReference type="InterPro" id="IPR036259">
    <property type="entry name" value="MFS_trans_sf"/>
</dbReference>
<feature type="transmembrane region" description="Helical" evidence="8">
    <location>
        <begin position="226"/>
        <end position="245"/>
    </location>
</feature>
<feature type="transmembrane region" description="Helical" evidence="8">
    <location>
        <begin position="355"/>
        <end position="375"/>
    </location>
</feature>
<feature type="transmembrane region" description="Helical" evidence="8">
    <location>
        <begin position="162"/>
        <end position="183"/>
    </location>
</feature>
<keyword evidence="6 8" id="KW-0472">Membrane</keyword>
<feature type="transmembrane region" description="Helical" evidence="8">
    <location>
        <begin position="330"/>
        <end position="349"/>
    </location>
</feature>
<proteinExistence type="predicted"/>
<evidence type="ECO:0000256" key="4">
    <source>
        <dbReference type="ARBA" id="ARBA00022692"/>
    </source>
</evidence>
<gene>
    <name evidence="10" type="ORF">IDH44_16990</name>
</gene>
<feature type="region of interest" description="Disordered" evidence="7">
    <location>
        <begin position="502"/>
        <end position="524"/>
    </location>
</feature>
<dbReference type="NCBIfam" id="TIGR00711">
    <property type="entry name" value="efflux_EmrB"/>
    <property type="match status" value="1"/>
</dbReference>
<evidence type="ECO:0000256" key="8">
    <source>
        <dbReference type="SAM" id="Phobius"/>
    </source>
</evidence>
<feature type="transmembrane region" description="Helical" evidence="8">
    <location>
        <begin position="195"/>
        <end position="214"/>
    </location>
</feature>
<dbReference type="PANTHER" id="PTHR23501">
    <property type="entry name" value="MAJOR FACILITATOR SUPERFAMILY"/>
    <property type="match status" value="1"/>
</dbReference>
<evidence type="ECO:0000313" key="10">
    <source>
        <dbReference type="EMBL" id="MBD2846895.1"/>
    </source>
</evidence>
<sequence>MNAKDSNLKLVVTGLLLGILMAAMDNTIVATAMGTIVSDLGRYDLFVWVTAAYMVAVMAGMPIYGKLSDMYGRKRFFLFGLIVFLVGSALCGIAQSMEQLIFYRVIQGIGGGALLPIAFTIIFDIFPPERRGRMTGLLGAVFGASSVFGPLLGALITDSIGWHWVFYINVPIGIVSIVLIARCYKESLAHTKQRIDWGGAVTLVLAIVCLMFALELGGKTYGWDSVQIIGLLAGFVVFFAAFFMVERRAAEPIISFWMFRRRLFATAQLLAFFYGATFIILAVFIPIFVQAVYGGSATNAGLILTPLMLGSVAGSMIGGVFQTRVPFRTLMLISVVCYFAGMLLLGGMSPETSRALLTVYMVIAGFGMGFSFSLLPSASLHKLEPRYRGSANSTNAFLRSLGMTLGVTVFGTIQGKLFAGRLESALGAAAGAGADAAPPLGSLDPQQLFQPEQRAAIPEAVLERVTAAMSSSITDIFLWALVPIGLAAITILFMGGDRVQTSQEEAADRAADRRPGEVKTAGTK</sequence>
<dbReference type="PANTHER" id="PTHR23501:SF170">
    <property type="entry name" value="MULTIDRUG RESISTANCE PROTEIN 3"/>
    <property type="match status" value="1"/>
</dbReference>
<keyword evidence="4 8" id="KW-0812">Transmembrane</keyword>
<accession>A0A927BWF9</accession>
<name>A0A927BWF9_9BACL</name>
<dbReference type="GO" id="GO:0005886">
    <property type="term" value="C:plasma membrane"/>
    <property type="evidence" value="ECO:0007669"/>
    <property type="project" value="UniProtKB-SubCell"/>
</dbReference>
<organism evidence="10 11">
    <name type="scientific">Paenibacillus sabuli</name>
    <dbReference type="NCBI Taxonomy" id="2772509"/>
    <lineage>
        <taxon>Bacteria</taxon>
        <taxon>Bacillati</taxon>
        <taxon>Bacillota</taxon>
        <taxon>Bacilli</taxon>
        <taxon>Bacillales</taxon>
        <taxon>Paenibacillaceae</taxon>
        <taxon>Paenibacillus</taxon>
    </lineage>
</organism>
<dbReference type="RefSeq" id="WP_190919688.1">
    <property type="nucleotide sequence ID" value="NZ_JACXIZ010000028.1"/>
</dbReference>
<comment type="caution">
    <text evidence="10">The sequence shown here is derived from an EMBL/GenBank/DDBJ whole genome shotgun (WGS) entry which is preliminary data.</text>
</comment>
<protein>
    <submittedName>
        <fullName evidence="10">MFS transporter</fullName>
    </submittedName>
</protein>
<keyword evidence="2" id="KW-0813">Transport</keyword>
<dbReference type="Pfam" id="PF07690">
    <property type="entry name" value="MFS_1"/>
    <property type="match status" value="1"/>
</dbReference>
<dbReference type="Gene3D" id="1.20.1720.10">
    <property type="entry name" value="Multidrug resistance protein D"/>
    <property type="match status" value="1"/>
</dbReference>
<keyword evidence="5 8" id="KW-1133">Transmembrane helix</keyword>
<dbReference type="FunFam" id="1.20.1720.10:FF:000004">
    <property type="entry name" value="EmrB/QacA family drug resistance transporter"/>
    <property type="match status" value="1"/>
</dbReference>
<evidence type="ECO:0000256" key="1">
    <source>
        <dbReference type="ARBA" id="ARBA00004651"/>
    </source>
</evidence>
<feature type="transmembrane region" description="Helical" evidence="8">
    <location>
        <begin position="266"/>
        <end position="289"/>
    </location>
</feature>
<feature type="transmembrane region" description="Helical" evidence="8">
    <location>
        <begin position="135"/>
        <end position="156"/>
    </location>
</feature>
<reference evidence="10" key="1">
    <citation type="submission" date="2020-09" db="EMBL/GenBank/DDBJ databases">
        <title>A novel bacterium of genus Paenibacillus, isolated from South China Sea.</title>
        <authorList>
            <person name="Huang H."/>
            <person name="Mo K."/>
            <person name="Hu Y."/>
        </authorList>
    </citation>
    <scope>NUCLEOTIDE SEQUENCE</scope>
    <source>
        <strain evidence="10">IB182496</strain>
    </source>
</reference>
<evidence type="ECO:0000256" key="3">
    <source>
        <dbReference type="ARBA" id="ARBA00022475"/>
    </source>
</evidence>
<feature type="compositionally biased region" description="Basic and acidic residues" evidence="7">
    <location>
        <begin position="506"/>
        <end position="517"/>
    </location>
</feature>
<evidence type="ECO:0000313" key="11">
    <source>
        <dbReference type="Proteomes" id="UP000621560"/>
    </source>
</evidence>
<dbReference type="InterPro" id="IPR011701">
    <property type="entry name" value="MFS"/>
</dbReference>
<dbReference type="InterPro" id="IPR020846">
    <property type="entry name" value="MFS_dom"/>
</dbReference>
<feature type="transmembrane region" description="Helical" evidence="8">
    <location>
        <begin position="76"/>
        <end position="95"/>
    </location>
</feature>
<evidence type="ECO:0000256" key="6">
    <source>
        <dbReference type="ARBA" id="ARBA00023136"/>
    </source>
</evidence>
<dbReference type="Proteomes" id="UP000621560">
    <property type="component" value="Unassembled WGS sequence"/>
</dbReference>